<evidence type="ECO:0000256" key="2">
    <source>
        <dbReference type="ARBA" id="ARBA00022448"/>
    </source>
</evidence>
<dbReference type="InterPro" id="IPR000914">
    <property type="entry name" value="SBP_5_dom"/>
</dbReference>
<evidence type="ECO:0000313" key="6">
    <source>
        <dbReference type="Proteomes" id="UP000813215"/>
    </source>
</evidence>
<dbReference type="GO" id="GO:0015833">
    <property type="term" value="P:peptide transport"/>
    <property type="evidence" value="ECO:0007669"/>
    <property type="project" value="TreeGrafter"/>
</dbReference>
<dbReference type="SUPFAM" id="SSF53850">
    <property type="entry name" value="Periplasmic binding protein-like II"/>
    <property type="match status" value="1"/>
</dbReference>
<dbReference type="PANTHER" id="PTHR30290:SF9">
    <property type="entry name" value="OLIGOPEPTIDE-BINDING PROTEIN APPA"/>
    <property type="match status" value="1"/>
</dbReference>
<dbReference type="EMBL" id="JAHHHW010000121">
    <property type="protein sequence ID" value="MBW4434139.1"/>
    <property type="molecule type" value="Genomic_DNA"/>
</dbReference>
<evidence type="ECO:0000256" key="1">
    <source>
        <dbReference type="ARBA" id="ARBA00005695"/>
    </source>
</evidence>
<dbReference type="InterPro" id="IPR039424">
    <property type="entry name" value="SBP_5"/>
</dbReference>
<accession>A0A9E3HCD1</accession>
<dbReference type="AlphaFoldDB" id="A0A9E3HCD1"/>
<dbReference type="Proteomes" id="UP000813215">
    <property type="component" value="Unassembled WGS sequence"/>
</dbReference>
<dbReference type="Pfam" id="PF00496">
    <property type="entry name" value="SBP_bac_5"/>
    <property type="match status" value="1"/>
</dbReference>
<evidence type="ECO:0000259" key="4">
    <source>
        <dbReference type="Pfam" id="PF00496"/>
    </source>
</evidence>
<feature type="domain" description="Solute-binding protein family 5" evidence="4">
    <location>
        <begin position="85"/>
        <end position="495"/>
    </location>
</feature>
<name>A0A9E3HCD1_9NOST</name>
<evidence type="ECO:0000256" key="3">
    <source>
        <dbReference type="ARBA" id="ARBA00022729"/>
    </source>
</evidence>
<organism evidence="5 6">
    <name type="scientific">Pelatocladus maniniholoensis HA4357-MV3</name>
    <dbReference type="NCBI Taxonomy" id="1117104"/>
    <lineage>
        <taxon>Bacteria</taxon>
        <taxon>Bacillati</taxon>
        <taxon>Cyanobacteriota</taxon>
        <taxon>Cyanophyceae</taxon>
        <taxon>Nostocales</taxon>
        <taxon>Nostocaceae</taxon>
        <taxon>Pelatocladus</taxon>
    </lineage>
</organism>
<gene>
    <name evidence="5" type="ORF">KME28_21090</name>
</gene>
<dbReference type="CDD" id="cd08500">
    <property type="entry name" value="PBP2_NikA_DppA_OppA_like_4"/>
    <property type="match status" value="1"/>
</dbReference>
<reference evidence="5" key="2">
    <citation type="journal article" date="2022" name="Microbiol. Resour. Announc.">
        <title>Metagenome Sequencing to Explore Phylogenomics of Terrestrial Cyanobacteria.</title>
        <authorList>
            <person name="Ward R.D."/>
            <person name="Stajich J.E."/>
            <person name="Johansen J.R."/>
            <person name="Huntemann M."/>
            <person name="Clum A."/>
            <person name="Foster B."/>
            <person name="Foster B."/>
            <person name="Roux S."/>
            <person name="Palaniappan K."/>
            <person name="Varghese N."/>
            <person name="Mukherjee S."/>
            <person name="Reddy T.B.K."/>
            <person name="Daum C."/>
            <person name="Copeland A."/>
            <person name="Chen I.A."/>
            <person name="Ivanova N.N."/>
            <person name="Kyrpides N.C."/>
            <person name="Shapiro N."/>
            <person name="Eloe-Fadrosh E.A."/>
            <person name="Pietrasiak N."/>
        </authorList>
    </citation>
    <scope>NUCLEOTIDE SEQUENCE</scope>
    <source>
        <strain evidence="5">HA4357-MV3</strain>
    </source>
</reference>
<dbReference type="PANTHER" id="PTHR30290">
    <property type="entry name" value="PERIPLASMIC BINDING COMPONENT OF ABC TRANSPORTER"/>
    <property type="match status" value="1"/>
</dbReference>
<comment type="caution">
    <text evidence="5">The sequence shown here is derived from an EMBL/GenBank/DDBJ whole genome shotgun (WGS) entry which is preliminary data.</text>
</comment>
<dbReference type="PIRSF" id="PIRSF002741">
    <property type="entry name" value="MppA"/>
    <property type="match status" value="1"/>
</dbReference>
<dbReference type="Gene3D" id="3.40.190.10">
    <property type="entry name" value="Periplasmic binding protein-like II"/>
    <property type="match status" value="1"/>
</dbReference>
<keyword evidence="2" id="KW-0813">Transport</keyword>
<keyword evidence="3" id="KW-0732">Signal</keyword>
<dbReference type="GO" id="GO:1904680">
    <property type="term" value="F:peptide transmembrane transporter activity"/>
    <property type="evidence" value="ECO:0007669"/>
    <property type="project" value="TreeGrafter"/>
</dbReference>
<dbReference type="Gene3D" id="3.90.76.10">
    <property type="entry name" value="Dipeptide-binding Protein, Domain 1"/>
    <property type="match status" value="1"/>
</dbReference>
<evidence type="ECO:0000313" key="5">
    <source>
        <dbReference type="EMBL" id="MBW4434139.1"/>
    </source>
</evidence>
<protein>
    <submittedName>
        <fullName evidence="5">ABC transporter substrate-binding protein</fullName>
    </submittedName>
</protein>
<comment type="similarity">
    <text evidence="1">Belongs to the bacterial solute-binding protein 5 family.</text>
</comment>
<proteinExistence type="inferred from homology"/>
<reference evidence="5" key="1">
    <citation type="submission" date="2021-05" db="EMBL/GenBank/DDBJ databases">
        <authorList>
            <person name="Pietrasiak N."/>
            <person name="Ward R."/>
            <person name="Stajich J.E."/>
            <person name="Kurbessoian T."/>
        </authorList>
    </citation>
    <scope>NUCLEOTIDE SEQUENCE</scope>
    <source>
        <strain evidence="5">HA4357-MV3</strain>
    </source>
</reference>
<dbReference type="GO" id="GO:0043190">
    <property type="term" value="C:ATP-binding cassette (ABC) transporter complex"/>
    <property type="evidence" value="ECO:0007669"/>
    <property type="project" value="InterPro"/>
</dbReference>
<sequence length="598" mass="68246">MSFTNILRPIKHFRLLLILALISIFVTVACNPNNYQTKAAQVPQMITAVLGEPSTFNPALNESFYSVFGPLYDSLINENPLTTQLEPGLAESWELSDNGQRVVITLKKGLKWSDGKPMTADDIIFSYNDIYLNPKIPTPTKDSLRINARGDTPKVRKIDDLKVEFTVPEPFAPFLRWVGGITILPAHALKESVHTTDQSGNPNFLTMWTTGTDPKKIIGNGPYVMETYIPSQRVIFRRNPYYWRKDAQGNPQPYIERLIYQIIESTDNQLISFRSGQLDDLEVPPEGFSLLKREEKRTKFKIYNGGPDTSTTFIAFNLSKAKNSQGQPFVNPTKSRWFNKKEFRQAIAYALDRETMKTNAFRGIGELQNSFVYVKSPYYLPPEKGLKVYNHDPEKSKKLLRQAGFKYNAQNQLVDQDGNPVRFTLLTNAERKVRGDMAAQIRQDLAKIGIEVDLQILSFNAYLEKLKVSQDWDCYLGGFAGGGVEPHSASNIWRIKGASHAFNLGPQPGDPPMTGWEVSDWEKEIDQLYIKGAQEIDENKRKEIYYQYQRIASEQLPFIHLVERLDLQAVRDRFQGIKYTALGGPFWNLYELKIAEEN</sequence>
<dbReference type="Gene3D" id="3.10.105.10">
    <property type="entry name" value="Dipeptide-binding Protein, Domain 3"/>
    <property type="match status" value="1"/>
</dbReference>
<dbReference type="GO" id="GO:0042597">
    <property type="term" value="C:periplasmic space"/>
    <property type="evidence" value="ECO:0007669"/>
    <property type="project" value="UniProtKB-ARBA"/>
</dbReference>
<dbReference type="InterPro" id="IPR030678">
    <property type="entry name" value="Peptide/Ni-bd"/>
</dbReference>